<accession>A0A857J7H5</accession>
<dbReference type="SUPFAM" id="SSF46785">
    <property type="entry name" value="Winged helix' DNA-binding domain"/>
    <property type="match status" value="2"/>
</dbReference>
<dbReference type="Proteomes" id="UP000464787">
    <property type="component" value="Chromosome"/>
</dbReference>
<dbReference type="AlphaFoldDB" id="A0A857J7H5"/>
<evidence type="ECO:0000259" key="4">
    <source>
        <dbReference type="PROSITE" id="PS50949"/>
    </source>
</evidence>
<keyword evidence="1" id="KW-0805">Transcription regulation</keyword>
<dbReference type="InterPro" id="IPR000524">
    <property type="entry name" value="Tscrpt_reg_HTH_GntR"/>
</dbReference>
<dbReference type="InterPro" id="IPR008920">
    <property type="entry name" value="TF_FadR/GntR_C"/>
</dbReference>
<evidence type="ECO:0000313" key="6">
    <source>
        <dbReference type="Proteomes" id="UP000464787"/>
    </source>
</evidence>
<organism evidence="5 6">
    <name type="scientific">Xylophilus rhododendri</name>
    <dbReference type="NCBI Taxonomy" id="2697032"/>
    <lineage>
        <taxon>Bacteria</taxon>
        <taxon>Pseudomonadati</taxon>
        <taxon>Pseudomonadota</taxon>
        <taxon>Betaproteobacteria</taxon>
        <taxon>Burkholderiales</taxon>
        <taxon>Xylophilus</taxon>
    </lineage>
</organism>
<dbReference type="Gene3D" id="1.20.120.530">
    <property type="entry name" value="GntR ligand-binding domain-like"/>
    <property type="match status" value="1"/>
</dbReference>
<protein>
    <submittedName>
        <fullName evidence="5">GntR family transcriptional regulator</fullName>
    </submittedName>
</protein>
<dbReference type="GO" id="GO:0003677">
    <property type="term" value="F:DNA binding"/>
    <property type="evidence" value="ECO:0007669"/>
    <property type="project" value="UniProtKB-KW"/>
</dbReference>
<dbReference type="Pfam" id="PF00392">
    <property type="entry name" value="GntR"/>
    <property type="match status" value="2"/>
</dbReference>
<proteinExistence type="predicted"/>
<dbReference type="GO" id="GO:0003700">
    <property type="term" value="F:DNA-binding transcription factor activity"/>
    <property type="evidence" value="ECO:0007669"/>
    <property type="project" value="InterPro"/>
</dbReference>
<evidence type="ECO:0000256" key="2">
    <source>
        <dbReference type="ARBA" id="ARBA00023125"/>
    </source>
</evidence>
<keyword evidence="2" id="KW-0238">DNA-binding</keyword>
<keyword evidence="3" id="KW-0804">Transcription</keyword>
<dbReference type="SMART" id="SM00345">
    <property type="entry name" value="HTH_GNTR"/>
    <property type="match status" value="2"/>
</dbReference>
<dbReference type="InterPro" id="IPR011711">
    <property type="entry name" value="GntR_C"/>
</dbReference>
<dbReference type="InterPro" id="IPR036390">
    <property type="entry name" value="WH_DNA-bd_sf"/>
</dbReference>
<dbReference type="SMART" id="SM00895">
    <property type="entry name" value="FCD"/>
    <property type="match status" value="1"/>
</dbReference>
<keyword evidence="6" id="KW-1185">Reference proteome</keyword>
<evidence type="ECO:0000313" key="5">
    <source>
        <dbReference type="EMBL" id="QHI98962.1"/>
    </source>
</evidence>
<sequence>MDRMTATPPEPKLSPLHLQLAAQVVELARGRALPAGSALTELGLAQQLGVSRTPMRAVLGFLAARGVVERDGDGKRTGWRLRRDAAGLAPVELEAPVADADRLFVEIARDRLTEQLPVDVSEADLIRRYGVSRPTVLKVMNRLAEVGQVERKSGRGWTFIPPSYDTATRLESFRFRMLIEPAALLEPGWKLDPAWAQNMRQRHEDMLARPWQDSSAVALFELNAEFHAGLAAASQNRFFQLAVEQQNRLRRFVNLNWKYGRERVEVSCREHLEILERAESGALEVAASLMRLHLQRASALPQEKT</sequence>
<dbReference type="InterPro" id="IPR036388">
    <property type="entry name" value="WH-like_DNA-bd_sf"/>
</dbReference>
<dbReference type="SUPFAM" id="SSF48008">
    <property type="entry name" value="GntR ligand-binding domain-like"/>
    <property type="match status" value="1"/>
</dbReference>
<dbReference type="EMBL" id="CP047650">
    <property type="protein sequence ID" value="QHI98962.1"/>
    <property type="molecule type" value="Genomic_DNA"/>
</dbReference>
<dbReference type="Pfam" id="PF07729">
    <property type="entry name" value="FCD"/>
    <property type="match status" value="1"/>
</dbReference>
<name>A0A857J7H5_9BURK</name>
<dbReference type="PANTHER" id="PTHR43537">
    <property type="entry name" value="TRANSCRIPTIONAL REGULATOR, GNTR FAMILY"/>
    <property type="match status" value="1"/>
</dbReference>
<dbReference type="PROSITE" id="PS50949">
    <property type="entry name" value="HTH_GNTR"/>
    <property type="match status" value="1"/>
</dbReference>
<gene>
    <name evidence="5" type="ORF">GT347_13780</name>
</gene>
<dbReference type="KEGG" id="xyk:GT347_13780"/>
<evidence type="ECO:0000256" key="3">
    <source>
        <dbReference type="ARBA" id="ARBA00023163"/>
    </source>
</evidence>
<feature type="domain" description="HTH gntR-type" evidence="4">
    <location>
        <begin position="14"/>
        <end position="84"/>
    </location>
</feature>
<dbReference type="PANTHER" id="PTHR43537:SF49">
    <property type="entry name" value="TRANSCRIPTIONAL REGULATORY PROTEIN"/>
    <property type="match status" value="1"/>
</dbReference>
<evidence type="ECO:0000256" key="1">
    <source>
        <dbReference type="ARBA" id="ARBA00023015"/>
    </source>
</evidence>
<dbReference type="Gene3D" id="1.10.10.10">
    <property type="entry name" value="Winged helix-like DNA-binding domain superfamily/Winged helix DNA-binding domain"/>
    <property type="match status" value="2"/>
</dbReference>
<reference evidence="5 6" key="1">
    <citation type="submission" date="2020-01" db="EMBL/GenBank/DDBJ databases">
        <title>Genome sequencing of strain KACC 21265.</title>
        <authorList>
            <person name="Heo J."/>
            <person name="Kim S.-J."/>
            <person name="Kim J.-S."/>
            <person name="Hong S.-B."/>
            <person name="Kwon S.-W."/>
        </authorList>
    </citation>
    <scope>NUCLEOTIDE SEQUENCE [LARGE SCALE GENOMIC DNA]</scope>
    <source>
        <strain evidence="5 6">KACC 21265</strain>
    </source>
</reference>